<comment type="caution">
    <text evidence="3">The sequence shown here is derived from an EMBL/GenBank/DDBJ whole genome shotgun (WGS) entry which is preliminary data.</text>
</comment>
<organism evidence="3 4">
    <name type="scientific">Endozoicomonas montiporae</name>
    <dbReference type="NCBI Taxonomy" id="1027273"/>
    <lineage>
        <taxon>Bacteria</taxon>
        <taxon>Pseudomonadati</taxon>
        <taxon>Pseudomonadota</taxon>
        <taxon>Gammaproteobacteria</taxon>
        <taxon>Oceanospirillales</taxon>
        <taxon>Endozoicomonadaceae</taxon>
        <taxon>Endozoicomonas</taxon>
    </lineage>
</organism>
<accession>A0A081NBS1</accession>
<proteinExistence type="predicted"/>
<feature type="coiled-coil region" evidence="1">
    <location>
        <begin position="14"/>
        <end position="59"/>
    </location>
</feature>
<evidence type="ECO:0000313" key="3">
    <source>
        <dbReference type="EMBL" id="KEQ15894.1"/>
    </source>
</evidence>
<evidence type="ECO:0000256" key="2">
    <source>
        <dbReference type="SAM" id="MobiDB-lite"/>
    </source>
</evidence>
<dbReference type="RefSeq" id="WP_034873158.1">
    <property type="nucleotide sequence ID" value="NZ_JOKG01000001.1"/>
</dbReference>
<evidence type="ECO:0000256" key="1">
    <source>
        <dbReference type="SAM" id="Coils"/>
    </source>
</evidence>
<dbReference type="Proteomes" id="UP000028006">
    <property type="component" value="Unassembled WGS sequence"/>
</dbReference>
<keyword evidence="4" id="KW-1185">Reference proteome</keyword>
<dbReference type="AlphaFoldDB" id="A0A081NBS1"/>
<gene>
    <name evidence="3" type="ORF">GZ77_05120</name>
</gene>
<feature type="region of interest" description="Disordered" evidence="2">
    <location>
        <begin position="113"/>
        <end position="140"/>
    </location>
</feature>
<name>A0A081NBS1_9GAMM</name>
<protein>
    <submittedName>
        <fullName evidence="3">Uncharacterized protein</fullName>
    </submittedName>
</protein>
<reference evidence="3 4" key="1">
    <citation type="submission" date="2014-06" db="EMBL/GenBank/DDBJ databases">
        <title>Whole Genome Sequences of Three Symbiotic Endozoicomonas Bacteria.</title>
        <authorList>
            <person name="Neave M.J."/>
            <person name="Apprill A."/>
            <person name="Voolstra C.R."/>
        </authorList>
    </citation>
    <scope>NUCLEOTIDE SEQUENCE [LARGE SCALE GENOMIC DNA]</scope>
    <source>
        <strain evidence="3 4">LMG 24815</strain>
    </source>
</reference>
<sequence length="140" mass="16416">MNPKSNNQQKGTEKPQWVDQLDRLNENIKVLEEKKARTLESLKKKRNKINRLRNSANKKIISLLGSMIIEAIKKSSIKPSLVSNLIKTHITNKTERNRLRNKEIFKPELYPFLYKNDDNKSDDLESNQTKESQPKDFKPL</sequence>
<dbReference type="EMBL" id="JOKG01000001">
    <property type="protein sequence ID" value="KEQ15894.1"/>
    <property type="molecule type" value="Genomic_DNA"/>
</dbReference>
<evidence type="ECO:0000313" key="4">
    <source>
        <dbReference type="Proteomes" id="UP000028006"/>
    </source>
</evidence>
<keyword evidence="1" id="KW-0175">Coiled coil</keyword>